<dbReference type="InterPro" id="IPR002541">
    <property type="entry name" value="Cyt_c_assembly"/>
</dbReference>
<evidence type="ECO:0000256" key="5">
    <source>
        <dbReference type="ARBA" id="ARBA00022692"/>
    </source>
</evidence>
<name>A0ABQ1RN88_9ALTE</name>
<dbReference type="RefSeq" id="WP_099036365.1">
    <property type="nucleotide sequence ID" value="NZ_BMGJ01000013.1"/>
</dbReference>
<evidence type="ECO:0000313" key="11">
    <source>
        <dbReference type="EMBL" id="GGD72670.1"/>
    </source>
</evidence>
<dbReference type="EMBL" id="BMGJ01000013">
    <property type="protein sequence ID" value="GGD72670.1"/>
    <property type="molecule type" value="Genomic_DNA"/>
</dbReference>
<sequence length="254" mass="28089">MWKWLHPYAKSEQAFRLCGRLLPWLSISAGLILGVGIVWGLAYAPSDYQQGDSFRIIYIHVPSAILSMGVYSVMAISALIGLVWQIRTATMAVAAIAPVGAVLTFIALFTGAAWGKPMWGTWWVWDARLTSELILLFLYLGVMALYQSFDDKQQGGKAAGVMALVGVVNLPIIHYSVEWWNTLHQGATITKFGKPSIAPEMLWPLLLCILGLALVSAAIGLYRFQTELMRREIHRPWVKALAGDGRTQENSNAI</sequence>
<keyword evidence="9" id="KW-0813">Transport</keyword>
<evidence type="ECO:0000259" key="10">
    <source>
        <dbReference type="Pfam" id="PF01578"/>
    </source>
</evidence>
<keyword evidence="8 9" id="KW-0472">Membrane</keyword>
<feature type="transmembrane region" description="Helical" evidence="9">
    <location>
        <begin position="21"/>
        <end position="44"/>
    </location>
</feature>
<evidence type="ECO:0000256" key="4">
    <source>
        <dbReference type="ARBA" id="ARBA00016463"/>
    </source>
</evidence>
<dbReference type="Pfam" id="PF01578">
    <property type="entry name" value="Cytochrom_C_asm"/>
    <property type="match status" value="1"/>
</dbReference>
<feature type="transmembrane region" description="Helical" evidence="9">
    <location>
        <begin position="201"/>
        <end position="222"/>
    </location>
</feature>
<feature type="transmembrane region" description="Helical" evidence="9">
    <location>
        <begin position="127"/>
        <end position="146"/>
    </location>
</feature>
<gene>
    <name evidence="9 11" type="primary">ccmC</name>
    <name evidence="11" type="ORF">GCM10011357_29620</name>
</gene>
<dbReference type="PRINTS" id="PR01386">
    <property type="entry name" value="CCMCBIOGNSIS"/>
</dbReference>
<dbReference type="NCBIfam" id="TIGR01191">
    <property type="entry name" value="ccmC"/>
    <property type="match status" value="1"/>
</dbReference>
<feature type="domain" description="Cytochrome c assembly protein" evidence="10">
    <location>
        <begin position="7"/>
        <end position="184"/>
    </location>
</feature>
<accession>A0ABQ1RN88</accession>
<dbReference type="PANTHER" id="PTHR30071">
    <property type="entry name" value="HEME EXPORTER PROTEIN C"/>
    <property type="match status" value="1"/>
</dbReference>
<evidence type="ECO:0000313" key="12">
    <source>
        <dbReference type="Proteomes" id="UP000614272"/>
    </source>
</evidence>
<keyword evidence="5 9" id="KW-0812">Transmembrane</keyword>
<evidence type="ECO:0000256" key="9">
    <source>
        <dbReference type="RuleBase" id="RU364092"/>
    </source>
</evidence>
<evidence type="ECO:0000256" key="6">
    <source>
        <dbReference type="ARBA" id="ARBA00022748"/>
    </source>
</evidence>
<evidence type="ECO:0000256" key="2">
    <source>
        <dbReference type="ARBA" id="ARBA00004141"/>
    </source>
</evidence>
<comment type="similarity">
    <text evidence="3 9">Belongs to the CcmC/CycZ/HelC family.</text>
</comment>
<evidence type="ECO:0000256" key="8">
    <source>
        <dbReference type="ARBA" id="ARBA00023136"/>
    </source>
</evidence>
<comment type="caution">
    <text evidence="11">The sequence shown here is derived from an EMBL/GenBank/DDBJ whole genome shotgun (WGS) entry which is preliminary data.</text>
</comment>
<keyword evidence="9" id="KW-1003">Cell membrane</keyword>
<feature type="transmembrane region" description="Helical" evidence="9">
    <location>
        <begin position="91"/>
        <end position="115"/>
    </location>
</feature>
<dbReference type="InterPro" id="IPR045062">
    <property type="entry name" value="Cyt_c_biogenesis_CcsA/CcmC"/>
</dbReference>
<comment type="subcellular location">
    <subcellularLocation>
        <location evidence="9">Cell inner membrane</location>
    </subcellularLocation>
    <subcellularLocation>
        <location evidence="2">Membrane</location>
        <topology evidence="2">Multi-pass membrane protein</topology>
    </subcellularLocation>
</comment>
<proteinExistence type="inferred from homology"/>
<evidence type="ECO:0000256" key="1">
    <source>
        <dbReference type="ARBA" id="ARBA00002442"/>
    </source>
</evidence>
<keyword evidence="7 9" id="KW-1133">Transmembrane helix</keyword>
<dbReference type="PANTHER" id="PTHR30071:SF1">
    <property type="entry name" value="CYTOCHROME B_B6 PROTEIN-RELATED"/>
    <property type="match status" value="1"/>
</dbReference>
<reference evidence="12" key="1">
    <citation type="journal article" date="2019" name="Int. J. Syst. Evol. Microbiol.">
        <title>The Global Catalogue of Microorganisms (GCM) 10K type strain sequencing project: providing services to taxonomists for standard genome sequencing and annotation.</title>
        <authorList>
            <consortium name="The Broad Institute Genomics Platform"/>
            <consortium name="The Broad Institute Genome Sequencing Center for Infectious Disease"/>
            <person name="Wu L."/>
            <person name="Ma J."/>
        </authorList>
    </citation>
    <scope>NUCLEOTIDE SEQUENCE [LARGE SCALE GENOMIC DNA]</scope>
    <source>
        <strain evidence="12">CGMCC 1.12923</strain>
    </source>
</reference>
<keyword evidence="9" id="KW-0997">Cell inner membrane</keyword>
<dbReference type="InterPro" id="IPR003557">
    <property type="entry name" value="Cyt_c_biogenesis_CcmC"/>
</dbReference>
<organism evidence="11 12">
    <name type="scientific">Lacimicrobium alkaliphilum</name>
    <dbReference type="NCBI Taxonomy" id="1526571"/>
    <lineage>
        <taxon>Bacteria</taxon>
        <taxon>Pseudomonadati</taxon>
        <taxon>Pseudomonadota</taxon>
        <taxon>Gammaproteobacteria</taxon>
        <taxon>Alteromonadales</taxon>
        <taxon>Alteromonadaceae</taxon>
        <taxon>Lacimicrobium</taxon>
    </lineage>
</organism>
<keyword evidence="12" id="KW-1185">Reference proteome</keyword>
<comment type="function">
    <text evidence="1 9">Required for the export of heme to the periplasm for the biogenesis of c-type cytochromes.</text>
</comment>
<feature type="transmembrane region" description="Helical" evidence="9">
    <location>
        <begin position="158"/>
        <end position="177"/>
    </location>
</feature>
<feature type="transmembrane region" description="Helical" evidence="9">
    <location>
        <begin position="56"/>
        <end position="84"/>
    </location>
</feature>
<evidence type="ECO:0000256" key="3">
    <source>
        <dbReference type="ARBA" id="ARBA00005840"/>
    </source>
</evidence>
<keyword evidence="6 9" id="KW-0201">Cytochrome c-type biogenesis</keyword>
<protein>
    <recommendedName>
        <fullName evidence="4 9">Heme exporter protein C</fullName>
    </recommendedName>
    <alternativeName>
        <fullName evidence="9">Cytochrome c-type biogenesis protein</fullName>
    </alternativeName>
</protein>
<dbReference type="Proteomes" id="UP000614272">
    <property type="component" value="Unassembled WGS sequence"/>
</dbReference>
<evidence type="ECO:0000256" key="7">
    <source>
        <dbReference type="ARBA" id="ARBA00022989"/>
    </source>
</evidence>